<accession>A0A830FFH6</accession>
<sequence length="186" mass="19912">MATTHAALGVLTALVLLPVEPSLAPAAALAAYAGGLFPDLDVAVVEHRKTLHFPEFYPLLAVAALAYAALAPSTASVGVAFFLLAAALHCLTEVFGGGLGLRPWLEDDDRGVYYHLGQRWLPPRRIIPYDGSPRDLVLCALATLPGVVAFDGWVRNLLLAGFAVSVVYTALRKRLVEWSPDWLLGL</sequence>
<comment type="caution">
    <text evidence="1">The sequence shown here is derived from an EMBL/GenBank/DDBJ whole genome shotgun (WGS) entry which is preliminary data.</text>
</comment>
<organism evidence="1 2">
    <name type="scientific">Halocalculus aciditolerans</name>
    <dbReference type="NCBI Taxonomy" id="1383812"/>
    <lineage>
        <taxon>Archaea</taxon>
        <taxon>Methanobacteriati</taxon>
        <taxon>Methanobacteriota</taxon>
        <taxon>Stenosarchaea group</taxon>
        <taxon>Halobacteria</taxon>
        <taxon>Halobacteriales</taxon>
        <taxon>Halobacteriaceae</taxon>
        <taxon>Halocalculus</taxon>
    </lineage>
</organism>
<evidence type="ECO:0000313" key="1">
    <source>
        <dbReference type="EMBL" id="GGL49913.1"/>
    </source>
</evidence>
<name>A0A830FFH6_9EURY</name>
<gene>
    <name evidence="1" type="ORF">GCM10009039_05050</name>
</gene>
<evidence type="ECO:0000313" key="2">
    <source>
        <dbReference type="Proteomes" id="UP000607197"/>
    </source>
</evidence>
<reference evidence="1" key="1">
    <citation type="journal article" date="2014" name="Int. J. Syst. Evol. Microbiol.">
        <title>Complete genome sequence of Corynebacterium casei LMG S-19264T (=DSM 44701T), isolated from a smear-ripened cheese.</title>
        <authorList>
            <consortium name="US DOE Joint Genome Institute (JGI-PGF)"/>
            <person name="Walter F."/>
            <person name="Albersmeier A."/>
            <person name="Kalinowski J."/>
            <person name="Ruckert C."/>
        </authorList>
    </citation>
    <scope>NUCLEOTIDE SEQUENCE</scope>
    <source>
        <strain evidence="1">JCM 19596</strain>
    </source>
</reference>
<keyword evidence="2" id="KW-1185">Reference proteome</keyword>
<dbReference type="AlphaFoldDB" id="A0A830FFH6"/>
<evidence type="ECO:0008006" key="3">
    <source>
        <dbReference type="Google" id="ProtNLM"/>
    </source>
</evidence>
<proteinExistence type="predicted"/>
<dbReference type="RefSeq" id="WP_229773895.1">
    <property type="nucleotide sequence ID" value="NZ_BMPG01000001.1"/>
</dbReference>
<reference evidence="1" key="2">
    <citation type="submission" date="2020-09" db="EMBL/GenBank/DDBJ databases">
        <authorList>
            <person name="Sun Q."/>
            <person name="Ohkuma M."/>
        </authorList>
    </citation>
    <scope>NUCLEOTIDE SEQUENCE</scope>
    <source>
        <strain evidence="1">JCM 19596</strain>
    </source>
</reference>
<dbReference type="Proteomes" id="UP000607197">
    <property type="component" value="Unassembled WGS sequence"/>
</dbReference>
<protein>
    <recommendedName>
        <fullName evidence="3">Metal-dependent hydrolase</fullName>
    </recommendedName>
</protein>
<dbReference type="EMBL" id="BMPG01000001">
    <property type="protein sequence ID" value="GGL49913.1"/>
    <property type="molecule type" value="Genomic_DNA"/>
</dbReference>